<keyword evidence="2" id="KW-0472">Membrane</keyword>
<evidence type="ECO:0000256" key="1">
    <source>
        <dbReference type="ARBA" id="ARBA00004442"/>
    </source>
</evidence>
<dbReference type="RefSeq" id="WP_189400537.1">
    <property type="nucleotide sequence ID" value="NZ_BMXA01000003.1"/>
</dbReference>
<evidence type="ECO:0000256" key="3">
    <source>
        <dbReference type="ARBA" id="ARBA00023237"/>
    </source>
</evidence>
<dbReference type="EMBL" id="BMXA01000003">
    <property type="protein sequence ID" value="GHA10623.1"/>
    <property type="molecule type" value="Genomic_DNA"/>
</dbReference>
<feature type="domain" description="TonB-dependent transporter Oar-like beta-barrel" evidence="6">
    <location>
        <begin position="247"/>
        <end position="315"/>
    </location>
</feature>
<evidence type="ECO:0000256" key="4">
    <source>
        <dbReference type="SAM" id="SignalP"/>
    </source>
</evidence>
<feature type="domain" description="TonB-dependent transporter Oar-like beta-barrel" evidence="6">
    <location>
        <begin position="365"/>
        <end position="877"/>
    </location>
</feature>
<protein>
    <submittedName>
        <fullName evidence="7">Oar protein</fullName>
    </submittedName>
</protein>
<dbReference type="SUPFAM" id="SSF49464">
    <property type="entry name" value="Carboxypeptidase regulatory domain-like"/>
    <property type="match status" value="1"/>
</dbReference>
<dbReference type="Proteomes" id="UP000614811">
    <property type="component" value="Unassembled WGS sequence"/>
</dbReference>
<feature type="chain" id="PRO_5037917892" evidence="4">
    <location>
        <begin position="28"/>
        <end position="1054"/>
    </location>
</feature>
<dbReference type="InterPro" id="IPR036942">
    <property type="entry name" value="Beta-barrel_TonB_sf"/>
</dbReference>
<reference evidence="7" key="1">
    <citation type="journal article" date="2014" name="Int. J. Syst. Evol. Microbiol.">
        <title>Complete genome sequence of Corynebacterium casei LMG S-19264T (=DSM 44701T), isolated from a smear-ripened cheese.</title>
        <authorList>
            <consortium name="US DOE Joint Genome Institute (JGI-PGF)"/>
            <person name="Walter F."/>
            <person name="Albersmeier A."/>
            <person name="Kalinowski J."/>
            <person name="Ruckert C."/>
        </authorList>
    </citation>
    <scope>NUCLEOTIDE SEQUENCE</scope>
    <source>
        <strain evidence="7">KCTC 12711</strain>
    </source>
</reference>
<proteinExistence type="predicted"/>
<dbReference type="InterPro" id="IPR037066">
    <property type="entry name" value="Plug_dom_sf"/>
</dbReference>
<dbReference type="AlphaFoldDB" id="A0A918VNP3"/>
<gene>
    <name evidence="7" type="primary">oar</name>
    <name evidence="7" type="ORF">GCM10008090_20340</name>
</gene>
<keyword evidence="3" id="KW-0998">Cell outer membrane</keyword>
<dbReference type="Pfam" id="PF13620">
    <property type="entry name" value="CarboxypepD_reg"/>
    <property type="match status" value="1"/>
</dbReference>
<dbReference type="GO" id="GO:0009279">
    <property type="term" value="C:cell outer membrane"/>
    <property type="evidence" value="ECO:0007669"/>
    <property type="project" value="UniProtKB-SubCell"/>
</dbReference>
<keyword evidence="8" id="KW-1185">Reference proteome</keyword>
<evidence type="ECO:0000256" key="2">
    <source>
        <dbReference type="ARBA" id="ARBA00023136"/>
    </source>
</evidence>
<dbReference type="Gene3D" id="2.40.170.20">
    <property type="entry name" value="TonB-dependent receptor, beta-barrel domain"/>
    <property type="match status" value="1"/>
</dbReference>
<dbReference type="Pfam" id="PF07715">
    <property type="entry name" value="Plug"/>
    <property type="match status" value="1"/>
</dbReference>
<reference evidence="7" key="2">
    <citation type="submission" date="2020-09" db="EMBL/GenBank/DDBJ databases">
        <authorList>
            <person name="Sun Q."/>
            <person name="Kim S."/>
        </authorList>
    </citation>
    <scope>NUCLEOTIDE SEQUENCE</scope>
    <source>
        <strain evidence="7">KCTC 12711</strain>
    </source>
</reference>
<keyword evidence="4" id="KW-0732">Signal</keyword>
<dbReference type="Gene3D" id="2.170.130.10">
    <property type="entry name" value="TonB-dependent receptor, plug domain"/>
    <property type="match status" value="1"/>
</dbReference>
<evidence type="ECO:0000259" key="5">
    <source>
        <dbReference type="Pfam" id="PF07715"/>
    </source>
</evidence>
<dbReference type="SUPFAM" id="SSF56935">
    <property type="entry name" value="Porins"/>
    <property type="match status" value="1"/>
</dbReference>
<dbReference type="InterPro" id="IPR057601">
    <property type="entry name" value="Oar-like_b-barrel"/>
</dbReference>
<sequence>MSQRFASGLSKALTIVVLGLFSAAALAQSTTSSIRGKLLDTDGNPVSNAEIVVTDQRTGATRRVSSNNSGTFFASNLVVGGPFLVTINGQKSVAVENISLGDIYQLNIDDLPVAGADAPMEEVVVTGQALGLEDVASGPSAVFSLYDLETAVAFERDIKDVFSNDPRINLDDSSRGSGVNCAGKNPRFNGISIDGVSQNDRFGLNNNGYATANGQPFPFDAISQVSVELAPFDVTYGGFSACAINAVTKSGSNEWFGNVFYEYSGDSLRGDRIDVDGEQIKVGGDNDFTEETYGFTLGGSLIEDKLFFFMAYEQEESPRFISQGYNGGTGTQRDWLSEADYNRIRNIAQNIYGYDPGGQPGDGVNDVEKLLARVDWDINDQHRASLIYNQFEGFEDRASDGDPFEFEFSNHYYQKGSDLSTTVLKLNSQWTDAFSTELFIGRNELEDSQVTVGNREFADFQISIDRDVVYLGADDSRQSNALNYNSDLIKLNMQYLVGDHVITAGYERDELEVFNLFVQHSRGGEYDFFDDSFDGGLSGIDKFELGLPDRIYYGSAGGTNDPNDAAANFTTTKQSLYVQDEYFFADLDLTVVGGLRYEKFSIDDRPVFNPAFTALNGIPNNANIDGVDLLMPRLGFTWNITDDTTLRGGIGVFAGGNPNVWISNSYSNDGITNVQLRQSFEDSIFDLPLSGQGRPGFDVPQALVDGVASTTADSAATSGLALVDPNYEQPNELKLALGATFQLKGDLTADLDLLYSKQRDSAVYVDLAQSVVGQTAFGAPIYATTNRGADNYMLTNSKNDADSYTLSVALRQAFENGAELSLGYAYSNAEDVAGMNSSVAGSNFDLVATNNPNNVEAGTSEYSVEHRLTMKLTHEFNLVSDLNTRVALYGVLKDGQGTSYTMSNEGLEDNTFGSRQLLYVPRTNDTAVLYGESFDRASFDAFIASEGLARGQFVGRNEAGSDASARIDLRIDQDLPSIAGFKPSLYFKVNNLLNMLNKSWGAQYDARFVNAQAVESSVNDQGQLVYERFLDPSTTVLIPDFSVWEARVGIEVKF</sequence>
<evidence type="ECO:0000313" key="8">
    <source>
        <dbReference type="Proteomes" id="UP000614811"/>
    </source>
</evidence>
<name>A0A918VNP3_9GAMM</name>
<dbReference type="InterPro" id="IPR012910">
    <property type="entry name" value="Plug_dom"/>
</dbReference>
<organism evidence="7 8">
    <name type="scientific">Arenicella chitinivorans</name>
    <dbReference type="NCBI Taxonomy" id="1329800"/>
    <lineage>
        <taxon>Bacteria</taxon>
        <taxon>Pseudomonadati</taxon>
        <taxon>Pseudomonadota</taxon>
        <taxon>Gammaproteobacteria</taxon>
        <taxon>Arenicellales</taxon>
        <taxon>Arenicellaceae</taxon>
        <taxon>Arenicella</taxon>
    </lineage>
</organism>
<dbReference type="Pfam" id="PF25183">
    <property type="entry name" value="OMP_b-brl_4"/>
    <property type="match status" value="2"/>
</dbReference>
<comment type="caution">
    <text evidence="7">The sequence shown here is derived from an EMBL/GenBank/DDBJ whole genome shotgun (WGS) entry which is preliminary data.</text>
</comment>
<evidence type="ECO:0000259" key="6">
    <source>
        <dbReference type="Pfam" id="PF25183"/>
    </source>
</evidence>
<feature type="signal peptide" evidence="4">
    <location>
        <begin position="1"/>
        <end position="27"/>
    </location>
</feature>
<accession>A0A918VNP3</accession>
<comment type="subcellular location">
    <subcellularLocation>
        <location evidence="1">Cell outer membrane</location>
    </subcellularLocation>
</comment>
<feature type="domain" description="TonB-dependent receptor plug" evidence="5">
    <location>
        <begin position="155"/>
        <end position="240"/>
    </location>
</feature>
<dbReference type="InterPro" id="IPR008969">
    <property type="entry name" value="CarboxyPept-like_regulatory"/>
</dbReference>
<evidence type="ECO:0000313" key="7">
    <source>
        <dbReference type="EMBL" id="GHA10623.1"/>
    </source>
</evidence>